<name>A0A4R6V0Y7_9ACTN</name>
<reference evidence="2 3" key="1">
    <citation type="submission" date="2019-03" db="EMBL/GenBank/DDBJ databases">
        <title>Genomic Encyclopedia of Type Strains, Phase IV (KMG-IV): sequencing the most valuable type-strain genomes for metagenomic binning, comparative biology and taxonomic classification.</title>
        <authorList>
            <person name="Goeker M."/>
        </authorList>
    </citation>
    <scope>NUCLEOTIDE SEQUENCE [LARGE SCALE GENOMIC DNA]</scope>
    <source>
        <strain evidence="2 3">DSM 46770</strain>
    </source>
</reference>
<keyword evidence="3" id="KW-1185">Reference proteome</keyword>
<dbReference type="InterPro" id="IPR008030">
    <property type="entry name" value="NmrA-like"/>
</dbReference>
<dbReference type="PANTHER" id="PTHR43162:SF1">
    <property type="entry name" value="PRESTALK A DIFFERENTIATION PROTEIN A"/>
    <property type="match status" value="1"/>
</dbReference>
<organism evidence="2 3">
    <name type="scientific">Actinorugispora endophytica</name>
    <dbReference type="NCBI Taxonomy" id="1605990"/>
    <lineage>
        <taxon>Bacteria</taxon>
        <taxon>Bacillati</taxon>
        <taxon>Actinomycetota</taxon>
        <taxon>Actinomycetes</taxon>
        <taxon>Streptosporangiales</taxon>
        <taxon>Nocardiopsidaceae</taxon>
        <taxon>Actinorugispora</taxon>
    </lineage>
</organism>
<dbReference type="PANTHER" id="PTHR43162">
    <property type="match status" value="1"/>
</dbReference>
<dbReference type="Gene3D" id="3.40.50.720">
    <property type="entry name" value="NAD(P)-binding Rossmann-like Domain"/>
    <property type="match status" value="1"/>
</dbReference>
<evidence type="ECO:0000313" key="2">
    <source>
        <dbReference type="EMBL" id="TDQ52156.1"/>
    </source>
</evidence>
<evidence type="ECO:0000313" key="3">
    <source>
        <dbReference type="Proteomes" id="UP000295281"/>
    </source>
</evidence>
<dbReference type="SUPFAM" id="SSF51735">
    <property type="entry name" value="NAD(P)-binding Rossmann-fold domains"/>
    <property type="match status" value="1"/>
</dbReference>
<dbReference type="EMBL" id="SNYN01000008">
    <property type="protein sequence ID" value="TDQ52156.1"/>
    <property type="molecule type" value="Genomic_DNA"/>
</dbReference>
<protein>
    <submittedName>
        <fullName evidence="2">Uncharacterized protein YbjT (DUF2867 family)</fullName>
    </submittedName>
</protein>
<dbReference type="RefSeq" id="WP_166655453.1">
    <property type="nucleotide sequence ID" value="NZ_SNYN01000008.1"/>
</dbReference>
<dbReference type="InterPro" id="IPR051604">
    <property type="entry name" value="Ergot_Alk_Oxidoreductase"/>
</dbReference>
<sequence>MTQLQPRVLVTGAAGKTGRAVLAALARKGVPARALVRRREQTGAVLAWGAAEAVVGDMRERSVLKEAAAGATAIYHIAPNMCPEEVEIGEALISAARAAGVWRVVHHSVLRPQIQAMPHHWAKLRVEEALFRSGLDVTVLQPGPYVQNLLTGLDSVRRTETLGVPYSIDVEFALVDLWDVAAVAARCLTEPVRPVENGRAPGDARMGLAALDDQGGDDDHSFAVYELAGPANVSVRQAASALGLALGRTITPVAVPLERWREDARASGTSEPVLAMMSAMFDYYDVYGLRGNGRMLRHLLRRPGLDVYECLRREIRMGTRCGDLALSDS</sequence>
<dbReference type="InterPro" id="IPR036291">
    <property type="entry name" value="NAD(P)-bd_dom_sf"/>
</dbReference>
<feature type="domain" description="NmrA-like" evidence="1">
    <location>
        <begin position="7"/>
        <end position="191"/>
    </location>
</feature>
<accession>A0A4R6V0Y7</accession>
<gene>
    <name evidence="2" type="ORF">EV190_108138</name>
</gene>
<dbReference type="Proteomes" id="UP000295281">
    <property type="component" value="Unassembled WGS sequence"/>
</dbReference>
<dbReference type="Gene3D" id="3.90.25.10">
    <property type="entry name" value="UDP-galactose 4-epimerase, domain 1"/>
    <property type="match status" value="1"/>
</dbReference>
<comment type="caution">
    <text evidence="2">The sequence shown here is derived from an EMBL/GenBank/DDBJ whole genome shotgun (WGS) entry which is preliminary data.</text>
</comment>
<dbReference type="Pfam" id="PF05368">
    <property type="entry name" value="NmrA"/>
    <property type="match status" value="1"/>
</dbReference>
<proteinExistence type="predicted"/>
<dbReference type="AlphaFoldDB" id="A0A4R6V0Y7"/>
<evidence type="ECO:0000259" key="1">
    <source>
        <dbReference type="Pfam" id="PF05368"/>
    </source>
</evidence>